<gene>
    <name evidence="9" type="primary">tpm</name>
    <name evidence="10" type="ORF">SADO_01980</name>
</gene>
<dbReference type="NCBIfam" id="NF009732">
    <property type="entry name" value="PRK13255.1"/>
    <property type="match status" value="1"/>
</dbReference>
<dbReference type="Gene3D" id="3.40.50.150">
    <property type="entry name" value="Vaccinia Virus protein VP39"/>
    <property type="match status" value="1"/>
</dbReference>
<reference evidence="10 11" key="1">
    <citation type="submission" date="2013-03" db="EMBL/GenBank/DDBJ databases">
        <title>Salinisphaera dokdonensis CL-ES53 Genome Sequencing.</title>
        <authorList>
            <person name="Li C."/>
            <person name="Lai Q."/>
            <person name="Shao Z."/>
        </authorList>
    </citation>
    <scope>NUCLEOTIDE SEQUENCE [LARGE SCALE GENOMIC DNA]</scope>
    <source>
        <strain evidence="10 11">CL-ES53</strain>
    </source>
</reference>
<keyword evidence="11" id="KW-1185">Reference proteome</keyword>
<sequence>MDHDFWHERWAQQQIGFHQPEGHPMLATHWPTLDIAPGTPVLVPLCGKTPDLRWLARQGYPVTGIELSERAAQDFFNEQALTASVDRVGRFNRYSAAGIDIWVGDFFAADIATLGRFEAFYDRAALIALPEEMRREYVQHLGRLLTPRAKGLLITLDYDQNEMKGPPFAVPESEVHQHFDDATVDLIDNDHGRAGQGMLHNRRVKNASEYAYRIAYR</sequence>
<dbReference type="EC" id="2.1.1.67" evidence="4 9"/>
<comment type="caution">
    <text evidence="10">The sequence shown here is derived from an EMBL/GenBank/DDBJ whole genome shotgun (WGS) entry which is preliminary data.</text>
</comment>
<evidence type="ECO:0000313" key="10">
    <source>
        <dbReference type="EMBL" id="MES1927985.1"/>
    </source>
</evidence>
<feature type="binding site" evidence="9">
    <location>
        <position position="123"/>
    </location>
    <ligand>
        <name>S-adenosyl-L-methionine</name>
        <dbReference type="ChEBI" id="CHEBI:59789"/>
    </ligand>
</feature>
<dbReference type="Proteomes" id="UP001460888">
    <property type="component" value="Unassembled WGS sequence"/>
</dbReference>
<evidence type="ECO:0000256" key="5">
    <source>
        <dbReference type="ARBA" id="ARBA00022490"/>
    </source>
</evidence>
<comment type="subcellular location">
    <subcellularLocation>
        <location evidence="2 9">Cytoplasm</location>
    </subcellularLocation>
</comment>
<evidence type="ECO:0000256" key="6">
    <source>
        <dbReference type="ARBA" id="ARBA00022603"/>
    </source>
</evidence>
<dbReference type="RefSeq" id="WP_353108780.1">
    <property type="nucleotide sequence ID" value="NZ_APND01000001.1"/>
</dbReference>
<evidence type="ECO:0000313" key="11">
    <source>
        <dbReference type="Proteomes" id="UP001460888"/>
    </source>
</evidence>
<dbReference type="PROSITE" id="PS51585">
    <property type="entry name" value="SAM_MT_TPMT"/>
    <property type="match status" value="1"/>
</dbReference>
<dbReference type="Pfam" id="PF05724">
    <property type="entry name" value="TPMT"/>
    <property type="match status" value="1"/>
</dbReference>
<comment type="catalytic activity">
    <reaction evidence="1 9">
        <text>S-adenosyl-L-methionine + a thiopurine = S-adenosyl-L-homocysteine + a thiopurine S-methylether.</text>
        <dbReference type="EC" id="2.1.1.67"/>
    </reaction>
</comment>
<evidence type="ECO:0000256" key="2">
    <source>
        <dbReference type="ARBA" id="ARBA00004496"/>
    </source>
</evidence>
<feature type="binding site" evidence="9">
    <location>
        <position position="10"/>
    </location>
    <ligand>
        <name>S-adenosyl-L-methionine</name>
        <dbReference type="ChEBI" id="CHEBI:59789"/>
    </ligand>
</feature>
<protein>
    <recommendedName>
        <fullName evidence="4 9">Thiopurine S-methyltransferase</fullName>
        <ecNumber evidence="4 9">2.1.1.67</ecNumber>
    </recommendedName>
    <alternativeName>
        <fullName evidence="9">Thiopurine methyltransferase</fullName>
    </alternativeName>
</protein>
<feature type="binding site" evidence="9">
    <location>
        <position position="45"/>
    </location>
    <ligand>
        <name>S-adenosyl-L-methionine</name>
        <dbReference type="ChEBI" id="CHEBI:59789"/>
    </ligand>
</feature>
<dbReference type="HAMAP" id="MF_00812">
    <property type="entry name" value="Thiopur_methtran"/>
    <property type="match status" value="1"/>
</dbReference>
<evidence type="ECO:0000256" key="1">
    <source>
        <dbReference type="ARBA" id="ARBA00000903"/>
    </source>
</evidence>
<name>A0ABV2AWI1_9GAMM</name>
<feature type="binding site" evidence="9">
    <location>
        <position position="66"/>
    </location>
    <ligand>
        <name>S-adenosyl-L-methionine</name>
        <dbReference type="ChEBI" id="CHEBI:59789"/>
    </ligand>
</feature>
<evidence type="ECO:0000256" key="3">
    <source>
        <dbReference type="ARBA" id="ARBA00008145"/>
    </source>
</evidence>
<dbReference type="SUPFAM" id="SSF53335">
    <property type="entry name" value="S-adenosyl-L-methionine-dependent methyltransferases"/>
    <property type="match status" value="1"/>
</dbReference>
<dbReference type="InterPro" id="IPR022474">
    <property type="entry name" value="Thiopur_S-MeTfrase_Se/Te_detox"/>
</dbReference>
<evidence type="ECO:0000256" key="7">
    <source>
        <dbReference type="ARBA" id="ARBA00022679"/>
    </source>
</evidence>
<accession>A0ABV2AWI1</accession>
<evidence type="ECO:0000256" key="9">
    <source>
        <dbReference type="HAMAP-Rule" id="MF_00812"/>
    </source>
</evidence>
<comment type="similarity">
    <text evidence="3 9">Belongs to the class I-like SAM-binding methyltransferase superfamily. TPMT family.</text>
</comment>
<dbReference type="NCBIfam" id="TIGR03840">
    <property type="entry name" value="TMPT_Se_Te"/>
    <property type="match status" value="1"/>
</dbReference>
<proteinExistence type="inferred from homology"/>
<dbReference type="PANTHER" id="PTHR10259:SF11">
    <property type="entry name" value="THIOPURINE S-METHYLTRANSFERASE"/>
    <property type="match status" value="1"/>
</dbReference>
<evidence type="ECO:0000256" key="8">
    <source>
        <dbReference type="ARBA" id="ARBA00022691"/>
    </source>
</evidence>
<keyword evidence="6 9" id="KW-0489">Methyltransferase</keyword>
<evidence type="ECO:0000256" key="4">
    <source>
        <dbReference type="ARBA" id="ARBA00011905"/>
    </source>
</evidence>
<dbReference type="InterPro" id="IPR008854">
    <property type="entry name" value="TPMT"/>
</dbReference>
<keyword evidence="5 9" id="KW-0963">Cytoplasm</keyword>
<dbReference type="InterPro" id="IPR025835">
    <property type="entry name" value="Thiopurine_S-MeTrfase"/>
</dbReference>
<dbReference type="PIRSF" id="PIRSF023956">
    <property type="entry name" value="Thiopurine_S-methyltransferase"/>
    <property type="match status" value="1"/>
</dbReference>
<keyword evidence="7 9" id="KW-0808">Transferase</keyword>
<keyword evidence="8 9" id="KW-0949">S-adenosyl-L-methionine</keyword>
<dbReference type="PANTHER" id="PTHR10259">
    <property type="entry name" value="THIOPURINE S-METHYLTRANSFERASE"/>
    <property type="match status" value="1"/>
</dbReference>
<dbReference type="InterPro" id="IPR029063">
    <property type="entry name" value="SAM-dependent_MTases_sf"/>
</dbReference>
<dbReference type="EMBL" id="APND01000001">
    <property type="protein sequence ID" value="MES1927985.1"/>
    <property type="molecule type" value="Genomic_DNA"/>
</dbReference>
<organism evidence="10 11">
    <name type="scientific">Salinisphaera dokdonensis CL-ES53</name>
    <dbReference type="NCBI Taxonomy" id="1304272"/>
    <lineage>
        <taxon>Bacteria</taxon>
        <taxon>Pseudomonadati</taxon>
        <taxon>Pseudomonadota</taxon>
        <taxon>Gammaproteobacteria</taxon>
        <taxon>Salinisphaerales</taxon>
        <taxon>Salinisphaeraceae</taxon>
        <taxon>Salinisphaera</taxon>
    </lineage>
</organism>